<feature type="region of interest" description="Disordered" evidence="1">
    <location>
        <begin position="238"/>
        <end position="272"/>
    </location>
</feature>
<feature type="compositionally biased region" description="Basic and acidic residues" evidence="1">
    <location>
        <begin position="240"/>
        <end position="272"/>
    </location>
</feature>
<dbReference type="STRING" id="571933.SAMN05216362_1057"/>
<accession>A0A1H9CA06</accession>
<name>A0A1H9CA06_9BACI</name>
<keyword evidence="3" id="KW-1185">Reference proteome</keyword>
<gene>
    <name evidence="2" type="ORF">SAMN05216362_1057</name>
</gene>
<evidence type="ECO:0000313" key="3">
    <source>
        <dbReference type="Proteomes" id="UP000199427"/>
    </source>
</evidence>
<sequence length="272" mass="32152">MKVTDQSLINKAKKYKKAFERYRIVNNHLYYKGVNFYMVDYKNRITKGIKLAIISDKDASQEDYEFAFKKIIAINNLLNSLIVLGSERSEINMGAYEQTKNFLEDAVTEISTSGTEKENLQNGAQYMNQILELHSHHLKTMEKGKQFIDRKVIDQQKFLLEDLSELKDLVAELDYLQYHILKTSREMISTFDLIKGYLEDGKYNKRNYKDVKQFVNQFATAEKRIDVEMKKINYLPEEDNMSKEEHKKAALEKHDQDQERYLDNIKEDTRNL</sequence>
<reference evidence="2 3" key="1">
    <citation type="submission" date="2016-10" db="EMBL/GenBank/DDBJ databases">
        <authorList>
            <person name="de Groot N.N."/>
        </authorList>
    </citation>
    <scope>NUCLEOTIDE SEQUENCE [LARGE SCALE GENOMIC DNA]</scope>
    <source>
        <strain evidence="2 3">DSM 21633</strain>
    </source>
</reference>
<dbReference type="EMBL" id="FOES01000005">
    <property type="protein sequence ID" value="SEP98016.1"/>
    <property type="molecule type" value="Genomic_DNA"/>
</dbReference>
<dbReference type="Proteomes" id="UP000199427">
    <property type="component" value="Unassembled WGS sequence"/>
</dbReference>
<evidence type="ECO:0000256" key="1">
    <source>
        <dbReference type="SAM" id="MobiDB-lite"/>
    </source>
</evidence>
<dbReference type="AlphaFoldDB" id="A0A1H9CA06"/>
<proteinExistence type="predicted"/>
<dbReference type="OrthoDB" id="2959647at2"/>
<dbReference type="RefSeq" id="WP_091772745.1">
    <property type="nucleotide sequence ID" value="NZ_FOES01000005.1"/>
</dbReference>
<organism evidence="2 3">
    <name type="scientific">Piscibacillus halophilus</name>
    <dbReference type="NCBI Taxonomy" id="571933"/>
    <lineage>
        <taxon>Bacteria</taxon>
        <taxon>Bacillati</taxon>
        <taxon>Bacillota</taxon>
        <taxon>Bacilli</taxon>
        <taxon>Bacillales</taxon>
        <taxon>Bacillaceae</taxon>
        <taxon>Piscibacillus</taxon>
    </lineage>
</organism>
<evidence type="ECO:0000313" key="2">
    <source>
        <dbReference type="EMBL" id="SEP98016.1"/>
    </source>
</evidence>
<protein>
    <submittedName>
        <fullName evidence="2">Uncharacterized protein</fullName>
    </submittedName>
</protein>